<gene>
    <name evidence="2" type="ORF">PBAT_08880</name>
</gene>
<accession>A0A168PI09</accession>
<dbReference type="Proteomes" id="UP000077355">
    <property type="component" value="Unassembled WGS sequence"/>
</dbReference>
<organism evidence="2 3">
    <name type="scientific">Paenibacillus antarcticus</name>
    <dbReference type="NCBI Taxonomy" id="253703"/>
    <lineage>
        <taxon>Bacteria</taxon>
        <taxon>Bacillati</taxon>
        <taxon>Bacillota</taxon>
        <taxon>Bacilli</taxon>
        <taxon>Bacillales</taxon>
        <taxon>Paenibacillaceae</taxon>
        <taxon>Paenibacillus</taxon>
    </lineage>
</organism>
<feature type="transmembrane region" description="Helical" evidence="1">
    <location>
        <begin position="6"/>
        <end position="26"/>
    </location>
</feature>
<feature type="transmembrane region" description="Helical" evidence="1">
    <location>
        <begin position="60"/>
        <end position="77"/>
    </location>
</feature>
<keyword evidence="3" id="KW-1185">Reference proteome</keyword>
<keyword evidence="1" id="KW-0812">Transmembrane</keyword>
<dbReference type="RefSeq" id="WP_068648651.1">
    <property type="nucleotide sequence ID" value="NZ_CP043611.1"/>
</dbReference>
<feature type="transmembrane region" description="Helical" evidence="1">
    <location>
        <begin position="33"/>
        <end position="54"/>
    </location>
</feature>
<dbReference type="AlphaFoldDB" id="A0A168PI09"/>
<name>A0A168PI09_9BACL</name>
<keyword evidence="1" id="KW-1133">Transmembrane helix</keyword>
<reference evidence="2 3" key="1">
    <citation type="submission" date="2016-03" db="EMBL/GenBank/DDBJ databases">
        <title>Draft genome sequence of Paenibacillus antarcticus CECT 5836.</title>
        <authorList>
            <person name="Shin S.-K."/>
            <person name="Yi H."/>
        </authorList>
    </citation>
    <scope>NUCLEOTIDE SEQUENCE [LARGE SCALE GENOMIC DNA]</scope>
    <source>
        <strain evidence="2 3">CECT 5836</strain>
    </source>
</reference>
<comment type="caution">
    <text evidence="2">The sequence shown here is derived from an EMBL/GenBank/DDBJ whole genome shotgun (WGS) entry which is preliminary data.</text>
</comment>
<dbReference type="OrthoDB" id="2628392at2"/>
<dbReference type="EMBL" id="LVJI01000014">
    <property type="protein sequence ID" value="OAB46778.1"/>
    <property type="molecule type" value="Genomic_DNA"/>
</dbReference>
<evidence type="ECO:0000313" key="3">
    <source>
        <dbReference type="Proteomes" id="UP000077355"/>
    </source>
</evidence>
<proteinExistence type="predicted"/>
<evidence type="ECO:0000256" key="1">
    <source>
        <dbReference type="SAM" id="Phobius"/>
    </source>
</evidence>
<evidence type="ECO:0000313" key="2">
    <source>
        <dbReference type="EMBL" id="OAB46778.1"/>
    </source>
</evidence>
<sequence>MASLGLTFVTALILIVTIMFHAGMLLDFIRPSVLQIQLLGVQLLLFGVVVLLAFADSSGFGFTIGLIGLLTGLFGSFRESNTAKSTDQ</sequence>
<keyword evidence="1" id="KW-0472">Membrane</keyword>
<protein>
    <submittedName>
        <fullName evidence="2">Uncharacterized protein</fullName>
    </submittedName>
</protein>